<gene>
    <name evidence="1" type="ORF">PQU94_11260</name>
</gene>
<dbReference type="InterPro" id="IPR025528">
    <property type="entry name" value="BrnA_antitoxin"/>
</dbReference>
<sequence>MPKTKIPPITDEEEARIQAMIASDPDAPEATDEELANMRPFAEVFPELAASIRRGRPPLETPKQSVHLRLDADVLAAWRATGAGWQSRMNEALRKAMP</sequence>
<keyword evidence="2" id="KW-1185">Reference proteome</keyword>
<proteinExistence type="predicted"/>
<dbReference type="RefSeq" id="WP_272741565.1">
    <property type="nucleotide sequence ID" value="NZ_JAQQKW010000006.1"/>
</dbReference>
<dbReference type="EMBL" id="JAQQKW010000006">
    <property type="protein sequence ID" value="MDC7694859.1"/>
    <property type="molecule type" value="Genomic_DNA"/>
</dbReference>
<comment type="caution">
    <text evidence="1">The sequence shown here is derived from an EMBL/GenBank/DDBJ whole genome shotgun (WGS) entry which is preliminary data.</text>
</comment>
<protein>
    <submittedName>
        <fullName evidence="1">BrnA antitoxin family protein</fullName>
    </submittedName>
</protein>
<reference evidence="1 2" key="1">
    <citation type="submission" date="2023-01" db="EMBL/GenBank/DDBJ databases">
        <title>Novel species of the genus Asticcacaulis isolated from rivers.</title>
        <authorList>
            <person name="Lu H."/>
        </authorList>
    </citation>
    <scope>NUCLEOTIDE SEQUENCE [LARGE SCALE GENOMIC DNA]</scope>
    <source>
        <strain evidence="1 2">DXS10W</strain>
    </source>
</reference>
<dbReference type="Pfam" id="PF14384">
    <property type="entry name" value="BrnA_antitoxin"/>
    <property type="match status" value="1"/>
</dbReference>
<accession>A0ABT5IFA7</accession>
<organism evidence="1 2">
    <name type="scientific">Asticcacaulis currens</name>
    <dbReference type="NCBI Taxonomy" id="2984210"/>
    <lineage>
        <taxon>Bacteria</taxon>
        <taxon>Pseudomonadati</taxon>
        <taxon>Pseudomonadota</taxon>
        <taxon>Alphaproteobacteria</taxon>
        <taxon>Caulobacterales</taxon>
        <taxon>Caulobacteraceae</taxon>
        <taxon>Asticcacaulis</taxon>
    </lineage>
</organism>
<name>A0ABT5IFA7_9CAUL</name>
<evidence type="ECO:0000313" key="1">
    <source>
        <dbReference type="EMBL" id="MDC7694859.1"/>
    </source>
</evidence>
<evidence type="ECO:0000313" key="2">
    <source>
        <dbReference type="Proteomes" id="UP001216595"/>
    </source>
</evidence>
<dbReference type="Proteomes" id="UP001216595">
    <property type="component" value="Unassembled WGS sequence"/>
</dbReference>